<feature type="domain" description="CD-NTase-associated protein 12/Pycsar effector protein TIR" evidence="1">
    <location>
        <begin position="4"/>
        <end position="124"/>
    </location>
</feature>
<gene>
    <name evidence="2" type="ORF">EYC79_05665</name>
</gene>
<dbReference type="Pfam" id="PF10137">
    <property type="entry name" value="CAP12-PCTIR_TIR"/>
    <property type="match status" value="1"/>
</dbReference>
<evidence type="ECO:0000259" key="1">
    <source>
        <dbReference type="Pfam" id="PF10137"/>
    </source>
</evidence>
<evidence type="ECO:0000313" key="2">
    <source>
        <dbReference type="EMBL" id="TBN15913.1"/>
    </source>
</evidence>
<accession>A0ABY1YDJ2</accession>
<dbReference type="EMBL" id="SISF01000024">
    <property type="protein sequence ID" value="TBN15913.1"/>
    <property type="molecule type" value="Genomic_DNA"/>
</dbReference>
<protein>
    <recommendedName>
        <fullName evidence="1">CD-NTase-associated protein 12/Pycsar effector protein TIR domain-containing protein</fullName>
    </recommendedName>
</protein>
<proteinExistence type="predicted"/>
<name>A0ABY1YDJ2_9HYPH</name>
<reference evidence="2 3" key="1">
    <citation type="submission" date="2019-02" db="EMBL/GenBank/DDBJ databases">
        <title>Current taxonomic status of genus Agrobacterium and description of Agrobacterium cavarae sp. nov. isolated from maize roots.</title>
        <authorList>
            <person name="Flores-Felix J.D."/>
            <person name="Menendez E."/>
            <person name="Ramirez-Bahena M.H."/>
            <person name="Garcia-Fraile P."/>
            <person name="Velazquez E."/>
        </authorList>
    </citation>
    <scope>NUCLEOTIDE SEQUENCE [LARGE SCALE GENOMIC DNA]</scope>
    <source>
        <strain evidence="2 3">RZME10</strain>
    </source>
</reference>
<evidence type="ECO:0000313" key="3">
    <source>
        <dbReference type="Proteomes" id="UP000294239"/>
    </source>
</evidence>
<sequence>MLPRVFIGSSREGLPIANAIHTNLTYDAECTVWDKGLTKLTAYTLSEIIQNLRKSDFGIFVLSPDDVATIRGQKNLVARDNVIFELGLFIGRLGPERCFFLMPRGQDDLHLPSDLAGLNAGQYENRQDGNLLAAVSPVCVQISQQMKELKSFQDAASQVKPTAANATNVLSANVTPVKPTITAETYKNGILIKGDTKPFKEELKGLGGRWNGALAGWIISPKRFAEACTLMPLMEDKTGNND</sequence>
<dbReference type="Proteomes" id="UP000294239">
    <property type="component" value="Unassembled WGS sequence"/>
</dbReference>
<comment type="caution">
    <text evidence="2">The sequence shown here is derived from an EMBL/GenBank/DDBJ whole genome shotgun (WGS) entry which is preliminary data.</text>
</comment>
<dbReference type="InterPro" id="IPR019302">
    <property type="entry name" value="CAP12/PCTIR_TIR_dom"/>
</dbReference>
<keyword evidence="3" id="KW-1185">Reference proteome</keyword>
<organism evidence="2 3">
    <name type="scientific">Agrobacterium cavarae</name>
    <dbReference type="NCBI Taxonomy" id="2528239"/>
    <lineage>
        <taxon>Bacteria</taxon>
        <taxon>Pseudomonadati</taxon>
        <taxon>Pseudomonadota</taxon>
        <taxon>Alphaproteobacteria</taxon>
        <taxon>Hyphomicrobiales</taxon>
        <taxon>Rhizobiaceae</taxon>
        <taxon>Rhizobium/Agrobacterium group</taxon>
        <taxon>Agrobacterium</taxon>
    </lineage>
</organism>